<evidence type="ECO:0000313" key="2">
    <source>
        <dbReference type="EMBL" id="KDQ29170.1"/>
    </source>
</evidence>
<gene>
    <name evidence="2" type="ORF">PLEOSDRAFT_1103203</name>
</gene>
<dbReference type="InParanoid" id="A0A067NQ81"/>
<feature type="region of interest" description="Disordered" evidence="1">
    <location>
        <begin position="14"/>
        <end position="120"/>
    </location>
</feature>
<name>A0A067NQ81_PLEO1</name>
<evidence type="ECO:0000313" key="3">
    <source>
        <dbReference type="Proteomes" id="UP000027073"/>
    </source>
</evidence>
<feature type="compositionally biased region" description="Polar residues" evidence="1">
    <location>
        <begin position="19"/>
        <end position="35"/>
    </location>
</feature>
<accession>A0A067NQ81</accession>
<feature type="compositionally biased region" description="Low complexity" evidence="1">
    <location>
        <begin position="41"/>
        <end position="67"/>
    </location>
</feature>
<dbReference type="HOGENOM" id="CLU_087970_0_0_1"/>
<dbReference type="AlphaFoldDB" id="A0A067NQ81"/>
<proteinExistence type="predicted"/>
<organism evidence="2 3">
    <name type="scientific">Pleurotus ostreatus (strain PC15)</name>
    <name type="common">Oyster mushroom</name>
    <dbReference type="NCBI Taxonomy" id="1137138"/>
    <lineage>
        <taxon>Eukaryota</taxon>
        <taxon>Fungi</taxon>
        <taxon>Dikarya</taxon>
        <taxon>Basidiomycota</taxon>
        <taxon>Agaricomycotina</taxon>
        <taxon>Agaricomycetes</taxon>
        <taxon>Agaricomycetidae</taxon>
        <taxon>Agaricales</taxon>
        <taxon>Pleurotineae</taxon>
        <taxon>Pleurotaceae</taxon>
        <taxon>Pleurotus</taxon>
    </lineage>
</organism>
<evidence type="ECO:0000256" key="1">
    <source>
        <dbReference type="SAM" id="MobiDB-lite"/>
    </source>
</evidence>
<sequence>MATTLPSFVELMASLGLDQPTSARDTRLSPSTSPRASPPLSISRDASPPIPRSSSSASLKDIASSRSRSARYTPYSPKLLSARRGSVSSVSSSSSASDTSSTSTSSSPRMNTSQFRKRSHQLTINVCESTNDLSANTPISSYVRRKTPGTSPTSTSFPREDLPPCLTPLSLPTLPPLPPLSGSSDEFPITPESNSFAELDPPAFISGKSKGSYGRMGRPTGTRLSTSPLPVRLSHRIRRRQIDHVE</sequence>
<protein>
    <submittedName>
        <fullName evidence="2">Uncharacterized protein</fullName>
    </submittedName>
</protein>
<feature type="region of interest" description="Disordered" evidence="1">
    <location>
        <begin position="133"/>
        <end position="246"/>
    </location>
</feature>
<feature type="compositionally biased region" description="Low complexity" evidence="1">
    <location>
        <begin position="86"/>
        <end position="107"/>
    </location>
</feature>
<dbReference type="Proteomes" id="UP000027073">
    <property type="component" value="Unassembled WGS sequence"/>
</dbReference>
<dbReference type="STRING" id="1137138.A0A067NQ81"/>
<dbReference type="OrthoDB" id="3233824at2759"/>
<feature type="compositionally biased region" description="Low complexity" evidence="1">
    <location>
        <begin position="148"/>
        <end position="172"/>
    </location>
</feature>
<reference evidence="3" key="1">
    <citation type="journal article" date="2014" name="Proc. Natl. Acad. Sci. U.S.A.">
        <title>Extensive sampling of basidiomycete genomes demonstrates inadequacy of the white-rot/brown-rot paradigm for wood decay fungi.</title>
        <authorList>
            <person name="Riley R."/>
            <person name="Salamov A.A."/>
            <person name="Brown D.W."/>
            <person name="Nagy L.G."/>
            <person name="Floudas D."/>
            <person name="Held B.W."/>
            <person name="Levasseur A."/>
            <person name="Lombard V."/>
            <person name="Morin E."/>
            <person name="Otillar R."/>
            <person name="Lindquist E.A."/>
            <person name="Sun H."/>
            <person name="LaButti K.M."/>
            <person name="Schmutz J."/>
            <person name="Jabbour D."/>
            <person name="Luo H."/>
            <person name="Baker S.E."/>
            <person name="Pisabarro A.G."/>
            <person name="Walton J.D."/>
            <person name="Blanchette R.A."/>
            <person name="Henrissat B."/>
            <person name="Martin F."/>
            <person name="Cullen D."/>
            <person name="Hibbett D.S."/>
            <person name="Grigoriev I.V."/>
        </authorList>
    </citation>
    <scope>NUCLEOTIDE SEQUENCE [LARGE SCALE GENOMIC DNA]</scope>
    <source>
        <strain evidence="3">PC15</strain>
    </source>
</reference>
<dbReference type="EMBL" id="KL198007">
    <property type="protein sequence ID" value="KDQ29170.1"/>
    <property type="molecule type" value="Genomic_DNA"/>
</dbReference>